<name>A0A0R3X9A7_HYDTA</name>
<dbReference type="EMBL" id="UYWX01021324">
    <property type="protein sequence ID" value="VDM35097.1"/>
    <property type="molecule type" value="Genomic_DNA"/>
</dbReference>
<evidence type="ECO:0000313" key="3">
    <source>
        <dbReference type="WBParaSite" id="TTAC_0001013201-mRNA-1"/>
    </source>
</evidence>
<protein>
    <submittedName>
        <fullName evidence="1 3">Uncharacterized protein</fullName>
    </submittedName>
</protein>
<reference evidence="1 2" key="2">
    <citation type="submission" date="2018-11" db="EMBL/GenBank/DDBJ databases">
        <authorList>
            <consortium name="Pathogen Informatics"/>
        </authorList>
    </citation>
    <scope>NUCLEOTIDE SEQUENCE [LARGE SCALE GENOMIC DNA]</scope>
</reference>
<dbReference type="WBParaSite" id="TTAC_0001013201-mRNA-1">
    <property type="protein sequence ID" value="TTAC_0001013201-mRNA-1"/>
    <property type="gene ID" value="TTAC_0001013201"/>
</dbReference>
<sequence length="69" mass="7481">MFDIVRLPLQRKPIRGVTIEINVNAVVFTDGDCVVGAVFVHCLHITHAASTTADTTERDLVGLSGHVPR</sequence>
<evidence type="ECO:0000313" key="2">
    <source>
        <dbReference type="Proteomes" id="UP000274429"/>
    </source>
</evidence>
<reference evidence="3" key="1">
    <citation type="submission" date="2017-02" db="UniProtKB">
        <authorList>
            <consortium name="WormBaseParasite"/>
        </authorList>
    </citation>
    <scope>IDENTIFICATION</scope>
</reference>
<proteinExistence type="predicted"/>
<dbReference type="AlphaFoldDB" id="A0A0R3X9A7"/>
<dbReference type="Proteomes" id="UP000274429">
    <property type="component" value="Unassembled WGS sequence"/>
</dbReference>
<keyword evidence="2" id="KW-1185">Reference proteome</keyword>
<accession>A0A0R3X9A7</accession>
<organism evidence="3">
    <name type="scientific">Hydatigena taeniaeformis</name>
    <name type="common">Feline tapeworm</name>
    <name type="synonym">Taenia taeniaeformis</name>
    <dbReference type="NCBI Taxonomy" id="6205"/>
    <lineage>
        <taxon>Eukaryota</taxon>
        <taxon>Metazoa</taxon>
        <taxon>Spiralia</taxon>
        <taxon>Lophotrochozoa</taxon>
        <taxon>Platyhelminthes</taxon>
        <taxon>Cestoda</taxon>
        <taxon>Eucestoda</taxon>
        <taxon>Cyclophyllidea</taxon>
        <taxon>Taeniidae</taxon>
        <taxon>Hydatigera</taxon>
    </lineage>
</organism>
<evidence type="ECO:0000313" key="1">
    <source>
        <dbReference type="EMBL" id="VDM35097.1"/>
    </source>
</evidence>
<gene>
    <name evidence="1" type="ORF">TTAC_LOCUS10117</name>
</gene>